<evidence type="ECO:0000313" key="2">
    <source>
        <dbReference type="Proteomes" id="UP001497482"/>
    </source>
</evidence>
<dbReference type="Proteomes" id="UP001497482">
    <property type="component" value="Chromosome 8"/>
</dbReference>
<evidence type="ECO:0000313" key="1">
    <source>
        <dbReference type="EMBL" id="CAL1614470.1"/>
    </source>
</evidence>
<protein>
    <submittedName>
        <fullName evidence="1">Uncharacterized protein</fullName>
    </submittedName>
</protein>
<sequence>MLLKYGEEEVCSDRLDSDFPDIDLSQLDPSDFDSVNCLSELQWCSDQQAHASPASIHCSSADQLFQVLPPPPPSPGLTWSHLVLLPWSCSPGPAHLVLLPWSCSPLGLNG</sequence>
<organism evidence="1 2">
    <name type="scientific">Knipowitschia caucasica</name>
    <name type="common">Caucasian dwarf goby</name>
    <name type="synonym">Pomatoschistus caucasicus</name>
    <dbReference type="NCBI Taxonomy" id="637954"/>
    <lineage>
        <taxon>Eukaryota</taxon>
        <taxon>Metazoa</taxon>
        <taxon>Chordata</taxon>
        <taxon>Craniata</taxon>
        <taxon>Vertebrata</taxon>
        <taxon>Euteleostomi</taxon>
        <taxon>Actinopterygii</taxon>
        <taxon>Neopterygii</taxon>
        <taxon>Teleostei</taxon>
        <taxon>Neoteleostei</taxon>
        <taxon>Acanthomorphata</taxon>
        <taxon>Gobiaria</taxon>
        <taxon>Gobiiformes</taxon>
        <taxon>Gobioidei</taxon>
        <taxon>Gobiidae</taxon>
        <taxon>Gobiinae</taxon>
        <taxon>Knipowitschia</taxon>
    </lineage>
</organism>
<name>A0AAV2MMA8_KNICA</name>
<accession>A0AAV2MMA8</accession>
<dbReference type="AlphaFoldDB" id="A0AAV2MMA8"/>
<dbReference type="EMBL" id="OZ035830">
    <property type="protein sequence ID" value="CAL1614470.1"/>
    <property type="molecule type" value="Genomic_DNA"/>
</dbReference>
<reference evidence="1 2" key="1">
    <citation type="submission" date="2024-04" db="EMBL/GenBank/DDBJ databases">
        <authorList>
            <person name="Waldvogel A.-M."/>
            <person name="Schoenle A."/>
        </authorList>
    </citation>
    <scope>NUCLEOTIDE SEQUENCE [LARGE SCALE GENOMIC DNA]</scope>
</reference>
<proteinExistence type="predicted"/>
<gene>
    <name evidence="1" type="ORF">KC01_LOCUS40513</name>
</gene>
<keyword evidence="2" id="KW-1185">Reference proteome</keyword>